<evidence type="ECO:0000313" key="2">
    <source>
        <dbReference type="Proteomes" id="UP000327439"/>
    </source>
</evidence>
<accession>A0A5J5SMN2</accession>
<dbReference type="Proteomes" id="UP000327439">
    <property type="component" value="Chromosome D01"/>
</dbReference>
<name>A0A5J5SMN2_GOSBA</name>
<gene>
    <name evidence="1" type="ORF">ES319_D01G119900v1</name>
</gene>
<proteinExistence type="predicted"/>
<reference evidence="2" key="1">
    <citation type="journal article" date="2020" name="Nat. Genet.">
        <title>Genomic diversifications of five Gossypium allopolyploid species and their impact on cotton improvement.</title>
        <authorList>
            <person name="Chen Z.J."/>
            <person name="Sreedasyam A."/>
            <person name="Ando A."/>
            <person name="Song Q."/>
            <person name="De Santiago L.M."/>
            <person name="Hulse-Kemp A.M."/>
            <person name="Ding M."/>
            <person name="Ye W."/>
            <person name="Kirkbride R.C."/>
            <person name="Jenkins J."/>
            <person name="Plott C."/>
            <person name="Lovell J."/>
            <person name="Lin Y.M."/>
            <person name="Vaughn R."/>
            <person name="Liu B."/>
            <person name="Simpson S."/>
            <person name="Scheffler B.E."/>
            <person name="Wen L."/>
            <person name="Saski C.A."/>
            <person name="Grover C.E."/>
            <person name="Hu G."/>
            <person name="Conover J.L."/>
            <person name="Carlson J.W."/>
            <person name="Shu S."/>
            <person name="Boston L.B."/>
            <person name="Williams M."/>
            <person name="Peterson D.G."/>
            <person name="McGee K."/>
            <person name="Jones D.C."/>
            <person name="Wendel J.F."/>
            <person name="Stelly D.M."/>
            <person name="Grimwood J."/>
            <person name="Schmutz J."/>
        </authorList>
    </citation>
    <scope>NUCLEOTIDE SEQUENCE [LARGE SCALE GENOMIC DNA]</scope>
    <source>
        <strain evidence="2">cv. 3-79</strain>
    </source>
</reference>
<keyword evidence="2" id="KW-1185">Reference proteome</keyword>
<dbReference type="AlphaFoldDB" id="A0A5J5SMN2"/>
<evidence type="ECO:0000313" key="1">
    <source>
        <dbReference type="EMBL" id="KAB2044866.1"/>
    </source>
</evidence>
<protein>
    <submittedName>
        <fullName evidence="1">Uncharacterized protein</fullName>
    </submittedName>
</protein>
<dbReference type="EMBL" id="CM018215">
    <property type="protein sequence ID" value="KAB2044866.1"/>
    <property type="molecule type" value="Genomic_DNA"/>
</dbReference>
<organism evidence="1 2">
    <name type="scientific">Gossypium barbadense</name>
    <name type="common">Sea Island cotton</name>
    <name type="synonym">Hibiscus barbadensis</name>
    <dbReference type="NCBI Taxonomy" id="3634"/>
    <lineage>
        <taxon>Eukaryota</taxon>
        <taxon>Viridiplantae</taxon>
        <taxon>Streptophyta</taxon>
        <taxon>Embryophyta</taxon>
        <taxon>Tracheophyta</taxon>
        <taxon>Spermatophyta</taxon>
        <taxon>Magnoliopsida</taxon>
        <taxon>eudicotyledons</taxon>
        <taxon>Gunneridae</taxon>
        <taxon>Pentapetalae</taxon>
        <taxon>rosids</taxon>
        <taxon>malvids</taxon>
        <taxon>Malvales</taxon>
        <taxon>Malvaceae</taxon>
        <taxon>Malvoideae</taxon>
        <taxon>Gossypium</taxon>
    </lineage>
</organism>
<sequence length="111" mass="13238">MCYLVRRVGNEPKRCVPKLRSFKLYFFQNIAYHRPIIFLIVKFFYDSDRVSLNHNVSKSHFLCECYCLKARNCCRSGWISNVDNREKIKRRKEEGYLITPSNPGKEELKSP</sequence>